<dbReference type="Pfam" id="PF00486">
    <property type="entry name" value="Trans_reg_C"/>
    <property type="match status" value="1"/>
</dbReference>
<evidence type="ECO:0000313" key="10">
    <source>
        <dbReference type="EMBL" id="AEV28054.1"/>
    </source>
</evidence>
<dbReference type="CDD" id="cd17574">
    <property type="entry name" value="REC_OmpR"/>
    <property type="match status" value="1"/>
</dbReference>
<evidence type="ECO:0000313" key="11">
    <source>
        <dbReference type="Proteomes" id="UP000005632"/>
    </source>
</evidence>
<dbReference type="GO" id="GO:0000156">
    <property type="term" value="F:phosphorelay response regulator activity"/>
    <property type="evidence" value="ECO:0007669"/>
    <property type="project" value="TreeGrafter"/>
</dbReference>
<dbReference type="InterPro" id="IPR001789">
    <property type="entry name" value="Sig_transdc_resp-reg_receiver"/>
</dbReference>
<feature type="modified residue" description="4-aspartylphosphate" evidence="6">
    <location>
        <position position="50"/>
    </location>
</feature>
<reference evidence="10 11" key="1">
    <citation type="submission" date="2011-11" db="EMBL/GenBank/DDBJ databases">
        <title>Complete sequence of Spirochaeta sp. grapes.</title>
        <authorList>
            <consortium name="US DOE Joint Genome Institute"/>
            <person name="Lucas S."/>
            <person name="Han J."/>
            <person name="Lapidus A."/>
            <person name="Cheng J.-F."/>
            <person name="Goodwin L."/>
            <person name="Pitluck S."/>
            <person name="Peters L."/>
            <person name="Ovchinnikova G."/>
            <person name="Munk A.C."/>
            <person name="Detter J.C."/>
            <person name="Han C."/>
            <person name="Tapia R."/>
            <person name="Land M."/>
            <person name="Hauser L."/>
            <person name="Kyrpides N."/>
            <person name="Ivanova N."/>
            <person name="Pagani I."/>
            <person name="Ritalahtilisa K."/>
            <person name="Loeffler F."/>
            <person name="Woyke T."/>
        </authorList>
    </citation>
    <scope>NUCLEOTIDE SEQUENCE [LARGE SCALE GENOMIC DNA]</scope>
    <source>
        <strain evidence="11">ATCC BAA-1885 / DSM 22778 / Grapes</strain>
    </source>
</reference>
<keyword evidence="5" id="KW-0804">Transcription</keyword>
<evidence type="ECO:0000256" key="6">
    <source>
        <dbReference type="PROSITE-ProRule" id="PRU00169"/>
    </source>
</evidence>
<dbReference type="GO" id="GO:0032993">
    <property type="term" value="C:protein-DNA complex"/>
    <property type="evidence" value="ECO:0007669"/>
    <property type="project" value="TreeGrafter"/>
</dbReference>
<evidence type="ECO:0000256" key="3">
    <source>
        <dbReference type="ARBA" id="ARBA00023015"/>
    </source>
</evidence>
<dbReference type="OrthoDB" id="341603at2"/>
<dbReference type="PANTHER" id="PTHR48111">
    <property type="entry name" value="REGULATOR OF RPOS"/>
    <property type="match status" value="1"/>
</dbReference>
<dbReference type="SMART" id="SM00862">
    <property type="entry name" value="Trans_reg_C"/>
    <property type="match status" value="1"/>
</dbReference>
<dbReference type="SUPFAM" id="SSF46894">
    <property type="entry name" value="C-terminal effector domain of the bipartite response regulators"/>
    <property type="match status" value="1"/>
</dbReference>
<dbReference type="Gene3D" id="6.10.250.690">
    <property type="match status" value="1"/>
</dbReference>
<name>G8QU84_SPHPG</name>
<dbReference type="Gene3D" id="3.40.50.2300">
    <property type="match status" value="1"/>
</dbReference>
<feature type="DNA-binding region" description="OmpR/PhoB-type" evidence="7">
    <location>
        <begin position="134"/>
        <end position="231"/>
    </location>
</feature>
<evidence type="ECO:0000256" key="4">
    <source>
        <dbReference type="ARBA" id="ARBA00023125"/>
    </source>
</evidence>
<keyword evidence="3" id="KW-0805">Transcription regulation</keyword>
<protein>
    <submittedName>
        <fullName evidence="10">Response regulator with CheY-like receiver domain and winged-helix DNA-binding domain</fullName>
    </submittedName>
</protein>
<dbReference type="InterPro" id="IPR016032">
    <property type="entry name" value="Sig_transdc_resp-reg_C-effctor"/>
</dbReference>
<gene>
    <name evidence="10" type="ordered locus">SpiGrapes_0190</name>
</gene>
<proteinExistence type="predicted"/>
<keyword evidence="4 7" id="KW-0238">DNA-binding</keyword>
<evidence type="ECO:0000256" key="7">
    <source>
        <dbReference type="PROSITE-ProRule" id="PRU01091"/>
    </source>
</evidence>
<evidence type="ECO:0000256" key="5">
    <source>
        <dbReference type="ARBA" id="ARBA00023163"/>
    </source>
</evidence>
<dbReference type="HOGENOM" id="CLU_000445_30_4_12"/>
<dbReference type="PROSITE" id="PS50110">
    <property type="entry name" value="RESPONSE_REGULATORY"/>
    <property type="match status" value="1"/>
</dbReference>
<feature type="domain" description="OmpR/PhoB-type" evidence="9">
    <location>
        <begin position="134"/>
        <end position="231"/>
    </location>
</feature>
<dbReference type="SUPFAM" id="SSF52172">
    <property type="entry name" value="CheY-like"/>
    <property type="match status" value="1"/>
</dbReference>
<dbReference type="PROSITE" id="PS51755">
    <property type="entry name" value="OMPR_PHOB"/>
    <property type="match status" value="1"/>
</dbReference>
<organism evidence="10 11">
    <name type="scientific">Sphaerochaeta pleomorpha (strain ATCC BAA-1885 / DSM 22778 / Grapes)</name>
    <dbReference type="NCBI Taxonomy" id="158190"/>
    <lineage>
        <taxon>Bacteria</taxon>
        <taxon>Pseudomonadati</taxon>
        <taxon>Spirochaetota</taxon>
        <taxon>Spirochaetia</taxon>
        <taxon>Spirochaetales</taxon>
        <taxon>Sphaerochaetaceae</taxon>
        <taxon>Sphaerochaeta</taxon>
    </lineage>
</organism>
<dbReference type="Pfam" id="PF00072">
    <property type="entry name" value="Response_reg"/>
    <property type="match status" value="1"/>
</dbReference>
<dbReference type="GO" id="GO:0005829">
    <property type="term" value="C:cytosol"/>
    <property type="evidence" value="ECO:0007669"/>
    <property type="project" value="TreeGrafter"/>
</dbReference>
<evidence type="ECO:0000256" key="1">
    <source>
        <dbReference type="ARBA" id="ARBA00022553"/>
    </source>
</evidence>
<dbReference type="eggNOG" id="COG0745">
    <property type="taxonomic scope" value="Bacteria"/>
</dbReference>
<dbReference type="InterPro" id="IPR039420">
    <property type="entry name" value="WalR-like"/>
</dbReference>
<dbReference type="InterPro" id="IPR001867">
    <property type="entry name" value="OmpR/PhoB-type_DNA-bd"/>
</dbReference>
<feature type="domain" description="Response regulatory" evidence="8">
    <location>
        <begin position="1"/>
        <end position="115"/>
    </location>
</feature>
<dbReference type="KEGG" id="sgp:SpiGrapes_0190"/>
<evidence type="ECO:0000259" key="9">
    <source>
        <dbReference type="PROSITE" id="PS51755"/>
    </source>
</evidence>
<evidence type="ECO:0000256" key="2">
    <source>
        <dbReference type="ARBA" id="ARBA00023012"/>
    </source>
</evidence>
<accession>G8QU84</accession>
<dbReference type="InterPro" id="IPR011006">
    <property type="entry name" value="CheY-like_superfamily"/>
</dbReference>
<dbReference type="Gene3D" id="1.10.10.10">
    <property type="entry name" value="Winged helix-like DNA-binding domain superfamily/Winged helix DNA-binding domain"/>
    <property type="match status" value="1"/>
</dbReference>
<keyword evidence="1 6" id="KW-0597">Phosphoprotein</keyword>
<dbReference type="GO" id="GO:0000976">
    <property type="term" value="F:transcription cis-regulatory region binding"/>
    <property type="evidence" value="ECO:0007669"/>
    <property type="project" value="TreeGrafter"/>
</dbReference>
<dbReference type="InterPro" id="IPR036388">
    <property type="entry name" value="WH-like_DNA-bd_sf"/>
</dbReference>
<dbReference type="PANTHER" id="PTHR48111:SF21">
    <property type="entry name" value="DNA-BINDING DUAL MASTER TRANSCRIPTIONAL REGULATOR RPAA"/>
    <property type="match status" value="1"/>
</dbReference>
<evidence type="ECO:0000259" key="8">
    <source>
        <dbReference type="PROSITE" id="PS50110"/>
    </source>
</evidence>
<dbReference type="CDD" id="cd00383">
    <property type="entry name" value="trans_reg_C"/>
    <property type="match status" value="1"/>
</dbReference>
<keyword evidence="2" id="KW-0902">Two-component regulatory system</keyword>
<dbReference type="EMBL" id="CP003155">
    <property type="protein sequence ID" value="AEV28054.1"/>
    <property type="molecule type" value="Genomic_DNA"/>
</dbReference>
<dbReference type="Proteomes" id="UP000005632">
    <property type="component" value="Chromosome"/>
</dbReference>
<sequence>MIYVVEDNDSIRETIRAYLEISGYTVKEFAQVAGVLEAFDFIPPELCILDVMLPDGNGFELAKKIRTERPETAFLFLTARESESDRIMGLELGAEDYIVKPFSPRELVLRVQLILRRVEKDGHAVQSEIQKHAVQSWKTDGHLLVIDTSSHVVLLDGQSIHLTAVEWKILYWLSTKSGVLVSRERILGECLDYAHDGSERTVNTHLKNLRAKLGGIAWIETIRGFGYKFMGEPVEESQNQ</sequence>
<dbReference type="STRING" id="158190.SpiGrapes_0190"/>
<dbReference type="SMART" id="SM00448">
    <property type="entry name" value="REC"/>
    <property type="match status" value="1"/>
</dbReference>
<dbReference type="GO" id="GO:0006355">
    <property type="term" value="P:regulation of DNA-templated transcription"/>
    <property type="evidence" value="ECO:0007669"/>
    <property type="project" value="InterPro"/>
</dbReference>
<keyword evidence="11" id="KW-1185">Reference proteome</keyword>
<dbReference type="AlphaFoldDB" id="G8QU84"/>
<dbReference type="RefSeq" id="WP_014268903.1">
    <property type="nucleotide sequence ID" value="NC_016633.1"/>
</dbReference>